<protein>
    <submittedName>
        <fullName evidence="3">Uncharacterized protein</fullName>
    </submittedName>
</protein>
<evidence type="ECO:0000313" key="3">
    <source>
        <dbReference type="EMBL" id="SPH19855.1"/>
    </source>
</evidence>
<name>A0A2R8B9Z5_9RHOB</name>
<evidence type="ECO:0000256" key="1">
    <source>
        <dbReference type="SAM" id="Coils"/>
    </source>
</evidence>
<feature type="transmembrane region" description="Helical" evidence="2">
    <location>
        <begin position="6"/>
        <end position="23"/>
    </location>
</feature>
<evidence type="ECO:0000256" key="2">
    <source>
        <dbReference type="SAM" id="Phobius"/>
    </source>
</evidence>
<keyword evidence="1" id="KW-0175">Coiled coil</keyword>
<dbReference type="Proteomes" id="UP000244880">
    <property type="component" value="Unassembled WGS sequence"/>
</dbReference>
<dbReference type="EMBL" id="OMOR01000001">
    <property type="protein sequence ID" value="SPH19855.1"/>
    <property type="molecule type" value="Genomic_DNA"/>
</dbReference>
<evidence type="ECO:0000313" key="4">
    <source>
        <dbReference type="Proteomes" id="UP000244880"/>
    </source>
</evidence>
<organism evidence="3 4">
    <name type="scientific">Ascidiaceihabitans donghaensis</name>
    <dbReference type="NCBI Taxonomy" id="1510460"/>
    <lineage>
        <taxon>Bacteria</taxon>
        <taxon>Pseudomonadati</taxon>
        <taxon>Pseudomonadota</taxon>
        <taxon>Alphaproteobacteria</taxon>
        <taxon>Rhodobacterales</taxon>
        <taxon>Paracoccaceae</taxon>
        <taxon>Ascidiaceihabitans</taxon>
    </lineage>
</organism>
<feature type="coiled-coil region" evidence="1">
    <location>
        <begin position="42"/>
        <end position="69"/>
    </location>
</feature>
<keyword evidence="4" id="KW-1185">Reference proteome</keyword>
<reference evidence="3 4" key="1">
    <citation type="submission" date="2018-03" db="EMBL/GenBank/DDBJ databases">
        <authorList>
            <person name="Keele B.F."/>
        </authorList>
    </citation>
    <scope>NUCLEOTIDE SEQUENCE [LARGE SCALE GENOMIC DNA]</scope>
    <source>
        <strain evidence="3 4">CECT 8599</strain>
    </source>
</reference>
<dbReference type="RefSeq" id="WP_108827147.1">
    <property type="nucleotide sequence ID" value="NZ_OMOR01000001.1"/>
</dbReference>
<gene>
    <name evidence="3" type="ORF">ASD8599_00595</name>
</gene>
<sequence length="70" mass="7907">MTTTIMVWAGMIILSGVLGFVLGQRRGVGIEANDSEAYVFALAKMQRRLNEAEARNRRAEAEAQKLKRRR</sequence>
<proteinExistence type="predicted"/>
<dbReference type="AlphaFoldDB" id="A0A2R8B9Z5"/>
<keyword evidence="2" id="KW-0472">Membrane</keyword>
<keyword evidence="2" id="KW-0812">Transmembrane</keyword>
<accession>A0A2R8B9Z5</accession>
<keyword evidence="2" id="KW-1133">Transmembrane helix</keyword>